<dbReference type="EMBL" id="JAQQWI010000011">
    <property type="protein sequence ID" value="KAK8017255.1"/>
    <property type="molecule type" value="Genomic_DNA"/>
</dbReference>
<dbReference type="SUPFAM" id="SSF48403">
    <property type="entry name" value="Ankyrin repeat"/>
    <property type="match status" value="1"/>
</dbReference>
<protein>
    <recommendedName>
        <fullName evidence="3">HEAT repeat domain-containing protein</fullName>
    </recommendedName>
</protein>
<evidence type="ECO:0000313" key="2">
    <source>
        <dbReference type="Proteomes" id="UP001396898"/>
    </source>
</evidence>
<name>A0ABR1RS45_9PEZI</name>
<accession>A0ABR1RS45</accession>
<keyword evidence="2" id="KW-1185">Reference proteome</keyword>
<comment type="caution">
    <text evidence="1">The sequence shown here is derived from an EMBL/GenBank/DDBJ whole genome shotgun (WGS) entry which is preliminary data.</text>
</comment>
<dbReference type="InterPro" id="IPR036770">
    <property type="entry name" value="Ankyrin_rpt-contain_sf"/>
</dbReference>
<gene>
    <name evidence="1" type="ORF">PG991_008331</name>
</gene>
<evidence type="ECO:0008006" key="3">
    <source>
        <dbReference type="Google" id="ProtNLM"/>
    </source>
</evidence>
<organism evidence="1 2">
    <name type="scientific">Apiospora marii</name>
    <dbReference type="NCBI Taxonomy" id="335849"/>
    <lineage>
        <taxon>Eukaryota</taxon>
        <taxon>Fungi</taxon>
        <taxon>Dikarya</taxon>
        <taxon>Ascomycota</taxon>
        <taxon>Pezizomycotina</taxon>
        <taxon>Sordariomycetes</taxon>
        <taxon>Xylariomycetidae</taxon>
        <taxon>Amphisphaeriales</taxon>
        <taxon>Apiosporaceae</taxon>
        <taxon>Apiospora</taxon>
    </lineage>
</organism>
<sequence length="267" mass="29308">MKEYYDEALLGTAAWLNDLGLLKESLQSIEGVPGPRERLLHYAVSAAAYKGHNEAAMLLLDAIQNPQVKSEAGQHLIHSAGKGNQLSTLELGLALDYVEAHERCLAKALCNSSSLPLYERLYPLAREVGTASQSYFLLSFATAAIPNWMRELAGLGVVPIMDRLLQRADLKLYPKKFPLCYSVLLAAVKSGNPAVVRLLLGHPDATWSLGFALVEAACREHEEVARMLLEVGSSRLSDKEMRDAIKAATSRGLGSMRDLVKDYDSRR</sequence>
<evidence type="ECO:0000313" key="1">
    <source>
        <dbReference type="EMBL" id="KAK8017255.1"/>
    </source>
</evidence>
<reference evidence="1 2" key="1">
    <citation type="submission" date="2023-01" db="EMBL/GenBank/DDBJ databases">
        <title>Analysis of 21 Apiospora genomes using comparative genomics revels a genus with tremendous synthesis potential of carbohydrate active enzymes and secondary metabolites.</title>
        <authorList>
            <person name="Sorensen T."/>
        </authorList>
    </citation>
    <scope>NUCLEOTIDE SEQUENCE [LARGE SCALE GENOMIC DNA]</scope>
    <source>
        <strain evidence="1 2">CBS 20057</strain>
    </source>
</reference>
<dbReference type="Proteomes" id="UP001396898">
    <property type="component" value="Unassembled WGS sequence"/>
</dbReference>
<dbReference type="Gene3D" id="1.25.40.20">
    <property type="entry name" value="Ankyrin repeat-containing domain"/>
    <property type="match status" value="1"/>
</dbReference>
<proteinExistence type="predicted"/>